<evidence type="ECO:0000259" key="3">
    <source>
        <dbReference type="Pfam" id="PF14477"/>
    </source>
</evidence>
<feature type="domain" description="Mso1 N-terminal" evidence="2">
    <location>
        <begin position="26"/>
        <end position="67"/>
    </location>
</feature>
<evidence type="ECO:0000313" key="4">
    <source>
        <dbReference type="EMBL" id="KTA99381.1"/>
    </source>
</evidence>
<dbReference type="PhylomeDB" id="A0A0W0CHJ2"/>
<dbReference type="VEuPathDB" id="FungiDB:B1J91_C03465g"/>
<evidence type="ECO:0000259" key="2">
    <source>
        <dbReference type="Pfam" id="PF14475"/>
    </source>
</evidence>
<dbReference type="EMBL" id="LLZZ01000145">
    <property type="protein sequence ID" value="KTA99381.1"/>
    <property type="molecule type" value="Genomic_DNA"/>
</dbReference>
<reference evidence="4 5" key="1">
    <citation type="submission" date="2015-10" db="EMBL/GenBank/DDBJ databases">
        <title>Draft genomes sequences of Candida glabrata isolates 1A, 1B, 2A, 2B, 3A and 3B.</title>
        <authorList>
            <person name="Haavelsrud O.E."/>
            <person name="Gaustad P."/>
        </authorList>
    </citation>
    <scope>NUCLEOTIDE SEQUENCE [LARGE SCALE GENOMIC DNA]</scope>
    <source>
        <strain evidence="4">910700640</strain>
    </source>
</reference>
<evidence type="ECO:0000313" key="5">
    <source>
        <dbReference type="Proteomes" id="UP000054886"/>
    </source>
</evidence>
<proteinExistence type="predicted"/>
<feature type="compositionally biased region" description="Basic and acidic residues" evidence="1">
    <location>
        <begin position="8"/>
        <end position="17"/>
    </location>
</feature>
<dbReference type="GO" id="GO:0005934">
    <property type="term" value="C:cellular bud tip"/>
    <property type="evidence" value="ECO:0007669"/>
    <property type="project" value="EnsemblFungi"/>
</dbReference>
<feature type="compositionally biased region" description="Low complexity" evidence="1">
    <location>
        <begin position="19"/>
        <end position="31"/>
    </location>
</feature>
<dbReference type="GO" id="GO:0061025">
    <property type="term" value="P:membrane fusion"/>
    <property type="evidence" value="ECO:0007669"/>
    <property type="project" value="EnsemblFungi"/>
</dbReference>
<organism evidence="4 5">
    <name type="scientific">Candida glabrata</name>
    <name type="common">Yeast</name>
    <name type="synonym">Torulopsis glabrata</name>
    <dbReference type="NCBI Taxonomy" id="5478"/>
    <lineage>
        <taxon>Eukaryota</taxon>
        <taxon>Fungi</taxon>
        <taxon>Dikarya</taxon>
        <taxon>Ascomycota</taxon>
        <taxon>Saccharomycotina</taxon>
        <taxon>Saccharomycetes</taxon>
        <taxon>Saccharomycetales</taxon>
        <taxon>Saccharomycetaceae</taxon>
        <taxon>Nakaseomyces</taxon>
    </lineage>
</organism>
<dbReference type="InterPro" id="IPR059107">
    <property type="entry name" value="Mso1_C"/>
</dbReference>
<dbReference type="GO" id="GO:0006904">
    <property type="term" value="P:vesicle docking involved in exocytosis"/>
    <property type="evidence" value="ECO:0007669"/>
    <property type="project" value="EnsemblFungi"/>
</dbReference>
<dbReference type="VEuPathDB" id="FungiDB:GVI51_C03245"/>
<dbReference type="AlphaFoldDB" id="A0A0W0CHJ2"/>
<dbReference type="GO" id="GO:0005935">
    <property type="term" value="C:cellular bud neck"/>
    <property type="evidence" value="ECO:0007669"/>
    <property type="project" value="EnsemblFungi"/>
</dbReference>
<sequence>MSASSEHGSTRMWDKFKTSTKSLSSSLSQLSIKPETDGSTPTSTVVHKALVKFYKHQEPFQGFPGWLGHKEDLPDEQKILKKQQNHQSKSSRTGDSITSKFDSLRGGFSEKREERPDAASQRTTAGMSFHSIYDKPTSSTDLSSMASPSVRSPLRARSTWSSEADSAKISSAGTNSTAESNNGSAMDPQNMMRARLLRRNTRPLNNI</sequence>
<dbReference type="InterPro" id="IPR028095">
    <property type="entry name" value="Mso1_N_dom"/>
</dbReference>
<dbReference type="VEuPathDB" id="FungiDB:CAGL0C03465g"/>
<feature type="compositionally biased region" description="Polar residues" evidence="1">
    <location>
        <begin position="158"/>
        <end position="184"/>
    </location>
</feature>
<gene>
    <name evidence="4" type="ORF">AO440_000540</name>
</gene>
<feature type="domain" description="Mso1 membrane-polarising" evidence="3">
    <location>
        <begin position="150"/>
        <end position="194"/>
    </location>
</feature>
<dbReference type="GO" id="GO:0005628">
    <property type="term" value="C:prospore membrane"/>
    <property type="evidence" value="ECO:0007669"/>
    <property type="project" value="EnsemblFungi"/>
</dbReference>
<feature type="compositionally biased region" description="Basic and acidic residues" evidence="1">
    <location>
        <begin position="68"/>
        <end position="79"/>
    </location>
</feature>
<dbReference type="Pfam" id="PF14475">
    <property type="entry name" value="Mso1_Sec1_bdg"/>
    <property type="match status" value="1"/>
</dbReference>
<feature type="compositionally biased region" description="Polar residues" evidence="1">
    <location>
        <begin position="85"/>
        <end position="101"/>
    </location>
</feature>
<dbReference type="GO" id="GO:0033101">
    <property type="term" value="C:cellular bud membrane"/>
    <property type="evidence" value="ECO:0007669"/>
    <property type="project" value="EnsemblFungi"/>
</dbReference>
<evidence type="ECO:0000256" key="1">
    <source>
        <dbReference type="SAM" id="MobiDB-lite"/>
    </source>
</evidence>
<protein>
    <submittedName>
        <fullName evidence="4">Protein MSO1</fullName>
    </submittedName>
</protein>
<feature type="region of interest" description="Disordered" evidence="1">
    <location>
        <begin position="60"/>
        <end position="207"/>
    </location>
</feature>
<dbReference type="GO" id="GO:0031201">
    <property type="term" value="C:SNARE complex"/>
    <property type="evidence" value="ECO:0007669"/>
    <property type="project" value="EnsemblFungi"/>
</dbReference>
<dbReference type="Proteomes" id="UP000054886">
    <property type="component" value="Unassembled WGS sequence"/>
</dbReference>
<dbReference type="OrthoDB" id="4094515at2759"/>
<feature type="region of interest" description="Disordered" evidence="1">
    <location>
        <begin position="1"/>
        <end position="44"/>
    </location>
</feature>
<feature type="compositionally biased region" description="Basic and acidic residues" evidence="1">
    <location>
        <begin position="108"/>
        <end position="117"/>
    </location>
</feature>
<dbReference type="GO" id="GO:0032120">
    <property type="term" value="P:ascospore-type prospore membrane formation"/>
    <property type="evidence" value="ECO:0007669"/>
    <property type="project" value="EnsemblFungi"/>
</dbReference>
<name>A0A0W0CHJ2_CANGB</name>
<dbReference type="VEuPathDB" id="FungiDB:GWK60_C03069"/>
<dbReference type="Pfam" id="PF14477">
    <property type="entry name" value="Mso1_C"/>
    <property type="match status" value="1"/>
</dbReference>
<comment type="caution">
    <text evidence="4">The sequence shown here is derived from an EMBL/GenBank/DDBJ whole genome shotgun (WGS) entry which is preliminary data.</text>
</comment>
<feature type="compositionally biased region" description="Polar residues" evidence="1">
    <location>
        <begin position="136"/>
        <end position="150"/>
    </location>
</feature>
<accession>A0A0W0CHJ2</accession>